<evidence type="ECO:0000256" key="1">
    <source>
        <dbReference type="ARBA" id="ARBA00004496"/>
    </source>
</evidence>
<dbReference type="Gene3D" id="3.40.50.1820">
    <property type="entry name" value="alpha/beta hydrolase"/>
    <property type="match status" value="1"/>
</dbReference>
<dbReference type="STRING" id="2309.CF15_07505"/>
<name>A0A0V8RWV2_PYROC</name>
<comment type="subcellular location">
    <subcellularLocation>
        <location evidence="1">Cytoplasm</location>
    </subcellularLocation>
</comment>
<gene>
    <name evidence="4" type="ORF">CF15_07505</name>
</gene>
<evidence type="ECO:0000256" key="2">
    <source>
        <dbReference type="ARBA" id="ARBA00022490"/>
    </source>
</evidence>
<organism evidence="4 5">
    <name type="scientific">Pyrodictium occultum</name>
    <dbReference type="NCBI Taxonomy" id="2309"/>
    <lineage>
        <taxon>Archaea</taxon>
        <taxon>Thermoproteota</taxon>
        <taxon>Thermoprotei</taxon>
        <taxon>Desulfurococcales</taxon>
        <taxon>Pyrodictiaceae</taxon>
        <taxon>Pyrodictium</taxon>
    </lineage>
</organism>
<dbReference type="GO" id="GO:0005737">
    <property type="term" value="C:cytoplasm"/>
    <property type="evidence" value="ECO:0007669"/>
    <property type="project" value="UniProtKB-SubCell"/>
</dbReference>
<protein>
    <recommendedName>
        <fullName evidence="3">KANL3/Tex30 alpha/beta hydrolase-like domain-containing protein</fullName>
    </recommendedName>
</protein>
<dbReference type="EMBL" id="LNTB01000001">
    <property type="protein sequence ID" value="KSW12553.1"/>
    <property type="molecule type" value="Genomic_DNA"/>
</dbReference>
<dbReference type="InterPro" id="IPR029058">
    <property type="entry name" value="AB_hydrolase_fold"/>
</dbReference>
<evidence type="ECO:0000313" key="5">
    <source>
        <dbReference type="Proteomes" id="UP000053352"/>
    </source>
</evidence>
<keyword evidence="2" id="KW-0963">Cytoplasm</keyword>
<dbReference type="Pfam" id="PF20408">
    <property type="entry name" value="Abhydrolase_11"/>
    <property type="match status" value="1"/>
</dbReference>
<sequence length="223" mass="24195">MAVYTEPGALALYDRRGLGWVRVPLEVVVGGNGVECRALVERGRNPGVLFLHGYSFRYTVWTETGAVEAPASLGLSWAAPDMPYGRSTSCTSRTPRIDVNLAVAGEAARRAGIEQAVVVGASLGARYAVYLAHSASVKGLVLVGPALGRDERAWELARSVRAPVLIVWGDRDRVVRRGAVEKLLNVFPNARLEVVEGAGHVVQRDSPEAFREILRKFLEEFTA</sequence>
<dbReference type="InterPro" id="IPR046879">
    <property type="entry name" value="KANL3/Tex30_Abhydrolase"/>
</dbReference>
<proteinExistence type="predicted"/>
<evidence type="ECO:0000313" key="4">
    <source>
        <dbReference type="EMBL" id="KSW12553.1"/>
    </source>
</evidence>
<dbReference type="AlphaFoldDB" id="A0A0V8RWV2"/>
<reference evidence="4 5" key="1">
    <citation type="submission" date="2015-11" db="EMBL/GenBank/DDBJ databases">
        <title>Genome sequence of Pyrodictium occultum PL-19, a marine hyperthermophilic archaeon isolated from Volcano, Italy.</title>
        <authorList>
            <person name="Utturkar S."/>
            <person name="Huber H."/>
            <person name="Leptihn S."/>
            <person name="Brown S."/>
            <person name="Stetter K.O."/>
            <person name="Podar M."/>
        </authorList>
    </citation>
    <scope>NUCLEOTIDE SEQUENCE [LARGE SCALE GENOMIC DNA]</scope>
    <source>
        <strain evidence="4 5">PL-19</strain>
    </source>
</reference>
<feature type="domain" description="KANL3/Tex30 alpha/beta hydrolase-like" evidence="3">
    <location>
        <begin position="114"/>
        <end position="203"/>
    </location>
</feature>
<comment type="caution">
    <text evidence="4">The sequence shown here is derived from an EMBL/GenBank/DDBJ whole genome shotgun (WGS) entry which is preliminary data.</text>
</comment>
<keyword evidence="5" id="KW-1185">Reference proteome</keyword>
<evidence type="ECO:0000259" key="3">
    <source>
        <dbReference type="Pfam" id="PF20408"/>
    </source>
</evidence>
<dbReference type="SUPFAM" id="SSF53474">
    <property type="entry name" value="alpha/beta-Hydrolases"/>
    <property type="match status" value="1"/>
</dbReference>
<dbReference type="Proteomes" id="UP000053352">
    <property type="component" value="Unassembled WGS sequence"/>
</dbReference>
<dbReference type="PANTHER" id="PTHR46197">
    <property type="entry name" value="PROTEIN ABHD14B-LIKE"/>
    <property type="match status" value="1"/>
</dbReference>
<accession>A0A0V8RWV2</accession>
<dbReference type="PANTHER" id="PTHR46197:SF3">
    <property type="entry name" value="AB HYDROLASE-1 DOMAIN-CONTAINING PROTEIN"/>
    <property type="match status" value="1"/>
</dbReference>